<reference evidence="2" key="2">
    <citation type="journal article" date="2015" name="Data Brief">
        <title>Shoot transcriptome of the giant reed, Arundo donax.</title>
        <authorList>
            <person name="Barrero R.A."/>
            <person name="Guerrero F.D."/>
            <person name="Moolhuijzen P."/>
            <person name="Goolsby J.A."/>
            <person name="Tidwell J."/>
            <person name="Bellgard S.E."/>
            <person name="Bellgard M.I."/>
        </authorList>
    </citation>
    <scope>NUCLEOTIDE SEQUENCE</scope>
    <source>
        <tissue evidence="2">Shoot tissue taken approximately 20 cm above the soil surface</tissue>
    </source>
</reference>
<dbReference type="EMBL" id="GBRH01234580">
    <property type="protein sequence ID" value="JAD63315.1"/>
    <property type="molecule type" value="Transcribed_RNA"/>
</dbReference>
<feature type="compositionally biased region" description="Polar residues" evidence="1">
    <location>
        <begin position="9"/>
        <end position="23"/>
    </location>
</feature>
<proteinExistence type="predicted"/>
<sequence>MFPVPSRIRSFTQGRGCQGQEATPSPLKKGPRSNEVKHNPIRWR</sequence>
<organism evidence="2">
    <name type="scientific">Arundo donax</name>
    <name type="common">Giant reed</name>
    <name type="synonym">Donax arundinaceus</name>
    <dbReference type="NCBI Taxonomy" id="35708"/>
    <lineage>
        <taxon>Eukaryota</taxon>
        <taxon>Viridiplantae</taxon>
        <taxon>Streptophyta</taxon>
        <taxon>Embryophyta</taxon>
        <taxon>Tracheophyta</taxon>
        <taxon>Spermatophyta</taxon>
        <taxon>Magnoliopsida</taxon>
        <taxon>Liliopsida</taxon>
        <taxon>Poales</taxon>
        <taxon>Poaceae</taxon>
        <taxon>PACMAD clade</taxon>
        <taxon>Arundinoideae</taxon>
        <taxon>Arundineae</taxon>
        <taxon>Arundo</taxon>
    </lineage>
</organism>
<evidence type="ECO:0000256" key="1">
    <source>
        <dbReference type="SAM" id="MobiDB-lite"/>
    </source>
</evidence>
<dbReference type="AlphaFoldDB" id="A0A0A9BQ32"/>
<accession>A0A0A9BQ32</accession>
<feature type="region of interest" description="Disordered" evidence="1">
    <location>
        <begin position="1"/>
        <end position="44"/>
    </location>
</feature>
<name>A0A0A9BQ32_ARUDO</name>
<reference evidence="2" key="1">
    <citation type="submission" date="2014-09" db="EMBL/GenBank/DDBJ databases">
        <authorList>
            <person name="Magalhaes I.L.F."/>
            <person name="Oliveira U."/>
            <person name="Santos F.R."/>
            <person name="Vidigal T.H.D.A."/>
            <person name="Brescovit A.D."/>
            <person name="Santos A.J."/>
        </authorList>
    </citation>
    <scope>NUCLEOTIDE SEQUENCE</scope>
    <source>
        <tissue evidence="2">Shoot tissue taken approximately 20 cm above the soil surface</tissue>
    </source>
</reference>
<protein>
    <submittedName>
        <fullName evidence="2">Uncharacterized protein</fullName>
    </submittedName>
</protein>
<evidence type="ECO:0000313" key="2">
    <source>
        <dbReference type="EMBL" id="JAD63315.1"/>
    </source>
</evidence>